<dbReference type="GO" id="GO:0006695">
    <property type="term" value="P:cholesterol biosynthetic process"/>
    <property type="evidence" value="ECO:0007669"/>
    <property type="project" value="TreeGrafter"/>
</dbReference>
<dbReference type="PANTHER" id="PTHR21257">
    <property type="entry name" value="DELTA(14)-STEROL REDUCTASE"/>
    <property type="match status" value="1"/>
</dbReference>
<name>A0A6J1N8B1_BICAN</name>
<dbReference type="Gene3D" id="1.20.120.1630">
    <property type="match status" value="1"/>
</dbReference>
<evidence type="ECO:0000256" key="3">
    <source>
        <dbReference type="ARBA" id="ARBA00022553"/>
    </source>
</evidence>
<keyword evidence="5 11" id="KW-1133">Transmembrane helix</keyword>
<feature type="transmembrane region" description="Helical" evidence="11">
    <location>
        <begin position="506"/>
        <end position="527"/>
    </location>
</feature>
<feature type="transmembrane region" description="Helical" evidence="11">
    <location>
        <begin position="338"/>
        <end position="358"/>
    </location>
</feature>
<keyword evidence="3" id="KW-0597">Phosphoprotein</keyword>
<feature type="transmembrane region" description="Helical" evidence="11">
    <location>
        <begin position="259"/>
        <end position="277"/>
    </location>
</feature>
<reference evidence="13" key="1">
    <citation type="submission" date="2025-08" db="UniProtKB">
        <authorList>
            <consortium name="RefSeq"/>
        </authorList>
    </citation>
    <scope>IDENTIFICATION</scope>
</reference>
<feature type="compositionally biased region" description="Basic residues" evidence="10">
    <location>
        <begin position="48"/>
        <end position="67"/>
    </location>
</feature>
<evidence type="ECO:0000256" key="9">
    <source>
        <dbReference type="ARBA" id="ARBA00023242"/>
    </source>
</evidence>
<dbReference type="GO" id="GO:0050613">
    <property type="term" value="F:Delta14-sterol reductase activity"/>
    <property type="evidence" value="ECO:0007669"/>
    <property type="project" value="TreeGrafter"/>
</dbReference>
<keyword evidence="8" id="KW-0675">Receptor</keyword>
<gene>
    <name evidence="13" type="primary">LOC112048099</name>
</gene>
<evidence type="ECO:0000313" key="12">
    <source>
        <dbReference type="Proteomes" id="UP001652582"/>
    </source>
</evidence>
<keyword evidence="7 11" id="KW-0472">Membrane</keyword>
<dbReference type="GO" id="GO:0005789">
    <property type="term" value="C:endoplasmic reticulum membrane"/>
    <property type="evidence" value="ECO:0007669"/>
    <property type="project" value="TreeGrafter"/>
</dbReference>
<dbReference type="PANTHER" id="PTHR21257:SF55">
    <property type="entry name" value="DELTA(14)-STEROL REDUCTASE LBR"/>
    <property type="match status" value="1"/>
</dbReference>
<evidence type="ECO:0000256" key="4">
    <source>
        <dbReference type="ARBA" id="ARBA00022692"/>
    </source>
</evidence>
<proteinExistence type="inferred from homology"/>
<feature type="region of interest" description="Disordered" evidence="10">
    <location>
        <begin position="1"/>
        <end position="95"/>
    </location>
</feature>
<keyword evidence="9" id="KW-0539">Nucleus</keyword>
<keyword evidence="6" id="KW-0238">DNA-binding</keyword>
<evidence type="ECO:0000256" key="11">
    <source>
        <dbReference type="SAM" id="Phobius"/>
    </source>
</evidence>
<evidence type="ECO:0000256" key="6">
    <source>
        <dbReference type="ARBA" id="ARBA00023125"/>
    </source>
</evidence>
<feature type="transmembrane region" description="Helical" evidence="11">
    <location>
        <begin position="370"/>
        <end position="390"/>
    </location>
</feature>
<dbReference type="KEGG" id="bany:112048099"/>
<comment type="subcellular location">
    <subcellularLocation>
        <location evidence="1">Nucleus inner membrane</location>
        <topology evidence="1">Multi-pass membrane protein</topology>
    </subcellularLocation>
</comment>
<protein>
    <submittedName>
        <fullName evidence="13">Delta(14)-sterol reductase TM7SF2</fullName>
    </submittedName>
</protein>
<keyword evidence="12" id="KW-1185">Reference proteome</keyword>
<evidence type="ECO:0000256" key="1">
    <source>
        <dbReference type="ARBA" id="ARBA00004473"/>
    </source>
</evidence>
<organism evidence="12 13">
    <name type="scientific">Bicyclus anynana</name>
    <name type="common">Squinting bush brown butterfly</name>
    <dbReference type="NCBI Taxonomy" id="110368"/>
    <lineage>
        <taxon>Eukaryota</taxon>
        <taxon>Metazoa</taxon>
        <taxon>Ecdysozoa</taxon>
        <taxon>Arthropoda</taxon>
        <taxon>Hexapoda</taxon>
        <taxon>Insecta</taxon>
        <taxon>Pterygota</taxon>
        <taxon>Neoptera</taxon>
        <taxon>Endopterygota</taxon>
        <taxon>Lepidoptera</taxon>
        <taxon>Glossata</taxon>
        <taxon>Ditrysia</taxon>
        <taxon>Papilionoidea</taxon>
        <taxon>Nymphalidae</taxon>
        <taxon>Satyrinae</taxon>
        <taxon>Satyrini</taxon>
        <taxon>Mycalesina</taxon>
        <taxon>Bicyclus</taxon>
    </lineage>
</organism>
<comment type="similarity">
    <text evidence="2">Belongs to the ERG4/ERG24 family.</text>
</comment>
<dbReference type="OrthoDB" id="5326588at2759"/>
<dbReference type="GO" id="GO:0003677">
    <property type="term" value="F:DNA binding"/>
    <property type="evidence" value="ECO:0007669"/>
    <property type="project" value="UniProtKB-KW"/>
</dbReference>
<evidence type="ECO:0000313" key="13">
    <source>
        <dbReference type="RefSeq" id="XP_023941248.2"/>
    </source>
</evidence>
<keyword evidence="4 11" id="KW-0812">Transmembrane</keyword>
<evidence type="ECO:0000256" key="2">
    <source>
        <dbReference type="ARBA" id="ARBA00005402"/>
    </source>
</evidence>
<evidence type="ECO:0000256" key="8">
    <source>
        <dbReference type="ARBA" id="ARBA00023170"/>
    </source>
</evidence>
<feature type="compositionally biased region" description="Polar residues" evidence="10">
    <location>
        <begin position="1"/>
        <end position="19"/>
    </location>
</feature>
<feature type="transmembrane region" description="Helical" evidence="11">
    <location>
        <begin position="475"/>
        <end position="494"/>
    </location>
</feature>
<dbReference type="GO" id="GO:0005637">
    <property type="term" value="C:nuclear inner membrane"/>
    <property type="evidence" value="ECO:0007669"/>
    <property type="project" value="UniProtKB-SubCell"/>
</dbReference>
<feature type="compositionally biased region" description="Basic and acidic residues" evidence="10">
    <location>
        <begin position="70"/>
        <end position="87"/>
    </location>
</feature>
<evidence type="ECO:0000256" key="7">
    <source>
        <dbReference type="ARBA" id="ARBA00023136"/>
    </source>
</evidence>
<evidence type="ECO:0000256" key="5">
    <source>
        <dbReference type="ARBA" id="ARBA00022989"/>
    </source>
</evidence>
<dbReference type="GeneID" id="112048099"/>
<evidence type="ECO:0000256" key="10">
    <source>
        <dbReference type="SAM" id="MobiDB-lite"/>
    </source>
</evidence>
<dbReference type="RefSeq" id="XP_023941248.2">
    <property type="nucleotide sequence ID" value="XM_024085480.2"/>
</dbReference>
<feature type="transmembrane region" description="Helical" evidence="11">
    <location>
        <begin position="297"/>
        <end position="326"/>
    </location>
</feature>
<dbReference type="AlphaFoldDB" id="A0A6J1N8B1"/>
<feature type="region of interest" description="Disordered" evidence="10">
    <location>
        <begin position="217"/>
        <end position="236"/>
    </location>
</feature>
<feature type="transmembrane region" description="Helical" evidence="11">
    <location>
        <begin position="547"/>
        <end position="567"/>
    </location>
</feature>
<sequence>MMSTRSGRTRQSMVESSPPRTRKGVSPTRSPARNRKSSPAGRPTPKSPARKSPSRKPAPKYPARKSPSRVVKETPEVKETKEVKETISKSPSKRAAIKKDVEVRLQHVSKIEIMRNIRARNTENSVSDFVLPKDLFETDLTSREDPNGIEESEKPSLDDIITTTLRNRRTVEETAPRRSSRLRDVVDSVPDIRRSFTKSLSKSVSKSISQSIASYSDEEDVPWPNDPRKSESVSRKLTTPLPSALAPPFNNKYEFAGRAGAAALYIVIPLTVFYILMSCSKACSYKTLNELMLYKTLSAWFSIQSVMIVIGNLLLQAIFLSIPVFGGKEVDEHGRKQHFNATFSSFCTVTILFVLDYYGILKNDSLLSSYLQMASVSYITAIILALIMYWKSSKVDRSDLNPYGNSGYLLYDFFIGREIHATLLKINVKLWIARVSNISALTLSVLIFKHGFNIQDKITINNISLDELQNAFNKINFKPTVLVYSMMQIIYALYFIMRERKIVSTFYWNSEGLGYLQIVSSALYPYIFTTISKNVAESSIDLTSNTLIAASTLFLLGFLIMLISNNIKYEFRKNPMQPSLMHLDSMPTFHGKKLLVSHVWGIVRHPNYMGDILIHAALAIPGIMSQQAIAAAPALVTVAMLLHRCWRDHGRCRRRYGAAWQRYCARVPSAVIPKIL</sequence>
<dbReference type="Pfam" id="PF01222">
    <property type="entry name" value="ERG4_ERG24"/>
    <property type="match status" value="1"/>
</dbReference>
<dbReference type="Proteomes" id="UP001652582">
    <property type="component" value="Chromosome 13"/>
</dbReference>
<accession>A0A6J1N8B1</accession>
<dbReference type="InterPro" id="IPR001171">
    <property type="entry name" value="ERG24_DHCR-like"/>
</dbReference>
<feature type="transmembrane region" description="Helical" evidence="11">
    <location>
        <begin position="431"/>
        <end position="448"/>
    </location>
</feature>